<dbReference type="Ensembl" id="ENSMAMT00000034194.2">
    <property type="protein sequence ID" value="ENSMAMP00000033335.2"/>
    <property type="gene ID" value="ENSMAMG00000022414.2"/>
</dbReference>
<dbReference type="Pfam" id="PF04505">
    <property type="entry name" value="CD225"/>
    <property type="match status" value="1"/>
</dbReference>
<name>A0A3Q3SZI5_9TELE</name>
<keyword evidence="3 6" id="KW-0812">Transmembrane</keyword>
<dbReference type="GeneTree" id="ENSGT00950000182857"/>
<comment type="similarity">
    <text evidence="2">Belongs to the CD225/Dispanin family.</text>
</comment>
<keyword evidence="5 6" id="KW-0472">Membrane</keyword>
<sequence>SVQNCSYCTAFVSMNIKGHPPKGFMPLQDRFLDPMEGQYTAVKMPTPPRDHIVWSLRTLLYCNPCCLGLAAVIYSIKARDRKMVGDLEGAKRHGSTARCLNIWATVLVIAEMLKIRQGSNGTFLFTVTRLRFSCPLSCQHMN</sequence>
<protein>
    <submittedName>
        <fullName evidence="7">Uncharacterized protein</fullName>
    </submittedName>
</protein>
<dbReference type="InParanoid" id="A0A3Q3SZI5"/>
<feature type="transmembrane region" description="Helical" evidence="6">
    <location>
        <begin position="52"/>
        <end position="74"/>
    </location>
</feature>
<keyword evidence="4 6" id="KW-1133">Transmembrane helix</keyword>
<evidence type="ECO:0000313" key="7">
    <source>
        <dbReference type="Ensembl" id="ENSMAMP00000033335.2"/>
    </source>
</evidence>
<keyword evidence="8" id="KW-1185">Reference proteome</keyword>
<dbReference type="PANTHER" id="PTHR13999">
    <property type="entry name" value="INTERFERON INDUCIBLE TRANSMEMBRANE PROTEIN"/>
    <property type="match status" value="1"/>
</dbReference>
<dbReference type="GO" id="GO:0005886">
    <property type="term" value="C:plasma membrane"/>
    <property type="evidence" value="ECO:0007669"/>
    <property type="project" value="TreeGrafter"/>
</dbReference>
<evidence type="ECO:0000256" key="6">
    <source>
        <dbReference type="SAM" id="Phobius"/>
    </source>
</evidence>
<dbReference type="AlphaFoldDB" id="A0A3Q3SZI5"/>
<evidence type="ECO:0000313" key="8">
    <source>
        <dbReference type="Proteomes" id="UP000261640"/>
    </source>
</evidence>
<reference evidence="7" key="2">
    <citation type="submission" date="2025-09" db="UniProtKB">
        <authorList>
            <consortium name="Ensembl"/>
        </authorList>
    </citation>
    <scope>IDENTIFICATION</scope>
</reference>
<accession>A0A3Q3SZI5</accession>
<dbReference type="PANTHER" id="PTHR13999:SF31">
    <property type="entry name" value="IFITM1-RELATED"/>
    <property type="match status" value="1"/>
</dbReference>
<organism evidence="7 8">
    <name type="scientific">Mastacembelus armatus</name>
    <name type="common">zig-zag eel</name>
    <dbReference type="NCBI Taxonomy" id="205130"/>
    <lineage>
        <taxon>Eukaryota</taxon>
        <taxon>Metazoa</taxon>
        <taxon>Chordata</taxon>
        <taxon>Craniata</taxon>
        <taxon>Vertebrata</taxon>
        <taxon>Euteleostomi</taxon>
        <taxon>Actinopterygii</taxon>
        <taxon>Neopterygii</taxon>
        <taxon>Teleostei</taxon>
        <taxon>Neoteleostei</taxon>
        <taxon>Acanthomorphata</taxon>
        <taxon>Anabantaria</taxon>
        <taxon>Synbranchiformes</taxon>
        <taxon>Mastacembelidae</taxon>
        <taxon>Mastacembelus</taxon>
    </lineage>
</organism>
<dbReference type="InterPro" id="IPR007593">
    <property type="entry name" value="CD225/Dispanin_fam"/>
</dbReference>
<evidence type="ECO:0000256" key="4">
    <source>
        <dbReference type="ARBA" id="ARBA00022989"/>
    </source>
</evidence>
<evidence type="ECO:0000256" key="3">
    <source>
        <dbReference type="ARBA" id="ARBA00022692"/>
    </source>
</evidence>
<evidence type="ECO:0000256" key="1">
    <source>
        <dbReference type="ARBA" id="ARBA00004370"/>
    </source>
</evidence>
<proteinExistence type="inferred from homology"/>
<reference evidence="7" key="1">
    <citation type="submission" date="2025-08" db="UniProtKB">
        <authorList>
            <consortium name="Ensembl"/>
        </authorList>
    </citation>
    <scope>IDENTIFICATION</scope>
</reference>
<dbReference type="Proteomes" id="UP000261640">
    <property type="component" value="Unplaced"/>
</dbReference>
<dbReference type="InterPro" id="IPR051517">
    <property type="entry name" value="IFITM_antiviral_protein"/>
</dbReference>
<evidence type="ECO:0000256" key="5">
    <source>
        <dbReference type="ARBA" id="ARBA00023136"/>
    </source>
</evidence>
<comment type="subcellular location">
    <subcellularLocation>
        <location evidence="1">Membrane</location>
    </subcellularLocation>
</comment>
<evidence type="ECO:0000256" key="2">
    <source>
        <dbReference type="ARBA" id="ARBA00006843"/>
    </source>
</evidence>